<keyword evidence="13" id="KW-1185">Reference proteome</keyword>
<keyword evidence="5" id="KW-0378">Hydrolase</keyword>
<dbReference type="PANTHER" id="PTHR47466:SF1">
    <property type="entry name" value="METALLOPROTEASE MEP1 (AFU_ORTHOLOGUE AFUA_1G07730)-RELATED"/>
    <property type="match status" value="1"/>
</dbReference>
<feature type="region of interest" description="Disordered" evidence="9">
    <location>
        <begin position="678"/>
        <end position="699"/>
    </location>
</feature>
<dbReference type="Proteomes" id="UP000799753">
    <property type="component" value="Unassembled WGS sequence"/>
</dbReference>
<evidence type="ECO:0000313" key="13">
    <source>
        <dbReference type="Proteomes" id="UP000799753"/>
    </source>
</evidence>
<dbReference type="OrthoDB" id="3800526at2759"/>
<protein>
    <recommendedName>
        <fullName evidence="11">Peptidase M43 pregnancy-associated plasma-A domain-containing protein</fullName>
    </recommendedName>
</protein>
<keyword evidence="2" id="KW-0645">Protease</keyword>
<proteinExistence type="inferred from homology"/>
<dbReference type="EMBL" id="MU006783">
    <property type="protein sequence ID" value="KAF2641451.1"/>
    <property type="molecule type" value="Genomic_DNA"/>
</dbReference>
<reference evidence="12" key="1">
    <citation type="journal article" date="2020" name="Stud. Mycol.">
        <title>101 Dothideomycetes genomes: a test case for predicting lifestyles and emergence of pathogens.</title>
        <authorList>
            <person name="Haridas S."/>
            <person name="Albert R."/>
            <person name="Binder M."/>
            <person name="Bloem J."/>
            <person name="Labutti K."/>
            <person name="Salamov A."/>
            <person name="Andreopoulos B."/>
            <person name="Baker S."/>
            <person name="Barry K."/>
            <person name="Bills G."/>
            <person name="Bluhm B."/>
            <person name="Cannon C."/>
            <person name="Castanera R."/>
            <person name="Culley D."/>
            <person name="Daum C."/>
            <person name="Ezra D."/>
            <person name="Gonzalez J."/>
            <person name="Henrissat B."/>
            <person name="Kuo A."/>
            <person name="Liang C."/>
            <person name="Lipzen A."/>
            <person name="Lutzoni F."/>
            <person name="Magnuson J."/>
            <person name="Mondo S."/>
            <person name="Nolan M."/>
            <person name="Ohm R."/>
            <person name="Pangilinan J."/>
            <person name="Park H.-J."/>
            <person name="Ramirez L."/>
            <person name="Alfaro M."/>
            <person name="Sun H."/>
            <person name="Tritt A."/>
            <person name="Yoshinaga Y."/>
            <person name="Zwiers L.-H."/>
            <person name="Turgeon B."/>
            <person name="Goodwin S."/>
            <person name="Spatafora J."/>
            <person name="Crous P."/>
            <person name="Grigoriev I."/>
        </authorList>
    </citation>
    <scope>NUCLEOTIDE SEQUENCE</scope>
    <source>
        <strain evidence="12">CBS 473.64</strain>
    </source>
</reference>
<evidence type="ECO:0000313" key="12">
    <source>
        <dbReference type="EMBL" id="KAF2641451.1"/>
    </source>
</evidence>
<evidence type="ECO:0000256" key="3">
    <source>
        <dbReference type="ARBA" id="ARBA00022723"/>
    </source>
</evidence>
<keyword evidence="4 10" id="KW-0732">Signal</keyword>
<evidence type="ECO:0000256" key="5">
    <source>
        <dbReference type="ARBA" id="ARBA00022801"/>
    </source>
</evidence>
<evidence type="ECO:0000256" key="9">
    <source>
        <dbReference type="SAM" id="MobiDB-lite"/>
    </source>
</evidence>
<dbReference type="InterPro" id="IPR008754">
    <property type="entry name" value="Peptidase_M43"/>
</dbReference>
<dbReference type="SUPFAM" id="SSF55486">
    <property type="entry name" value="Metalloproteases ('zincins'), catalytic domain"/>
    <property type="match status" value="2"/>
</dbReference>
<dbReference type="GO" id="GO:0008237">
    <property type="term" value="F:metallopeptidase activity"/>
    <property type="evidence" value="ECO:0007669"/>
    <property type="project" value="UniProtKB-KW"/>
</dbReference>
<feature type="region of interest" description="Disordered" evidence="9">
    <location>
        <begin position="1234"/>
        <end position="1258"/>
    </location>
</feature>
<dbReference type="PANTHER" id="PTHR47466">
    <property type="match status" value="1"/>
</dbReference>
<feature type="compositionally biased region" description="Polar residues" evidence="9">
    <location>
        <begin position="689"/>
        <end position="699"/>
    </location>
</feature>
<dbReference type="InterPro" id="IPR024079">
    <property type="entry name" value="MetalloPept_cat_dom_sf"/>
</dbReference>
<dbReference type="Gene3D" id="3.40.390.10">
    <property type="entry name" value="Collagenase (Catalytic Domain)"/>
    <property type="match status" value="2"/>
</dbReference>
<feature type="signal peptide" evidence="10">
    <location>
        <begin position="1"/>
        <end position="16"/>
    </location>
</feature>
<evidence type="ECO:0000256" key="1">
    <source>
        <dbReference type="ARBA" id="ARBA00008721"/>
    </source>
</evidence>
<dbReference type="CDD" id="cd04275">
    <property type="entry name" value="ZnMc_pappalysin_like"/>
    <property type="match status" value="1"/>
</dbReference>
<evidence type="ECO:0000256" key="8">
    <source>
        <dbReference type="ARBA" id="ARBA00023157"/>
    </source>
</evidence>
<organism evidence="12 13">
    <name type="scientific">Massarina eburnea CBS 473.64</name>
    <dbReference type="NCBI Taxonomy" id="1395130"/>
    <lineage>
        <taxon>Eukaryota</taxon>
        <taxon>Fungi</taxon>
        <taxon>Dikarya</taxon>
        <taxon>Ascomycota</taxon>
        <taxon>Pezizomycotina</taxon>
        <taxon>Dothideomycetes</taxon>
        <taxon>Pleosporomycetidae</taxon>
        <taxon>Pleosporales</taxon>
        <taxon>Massarineae</taxon>
        <taxon>Massarinaceae</taxon>
        <taxon>Massarina</taxon>
    </lineage>
</organism>
<comment type="similarity">
    <text evidence="1">Belongs to the peptidase M43B family.</text>
</comment>
<dbReference type="GO" id="GO:0046872">
    <property type="term" value="F:metal ion binding"/>
    <property type="evidence" value="ECO:0007669"/>
    <property type="project" value="UniProtKB-KW"/>
</dbReference>
<dbReference type="GO" id="GO:0006508">
    <property type="term" value="P:proteolysis"/>
    <property type="evidence" value="ECO:0007669"/>
    <property type="project" value="UniProtKB-KW"/>
</dbReference>
<feature type="region of interest" description="Disordered" evidence="9">
    <location>
        <begin position="315"/>
        <end position="345"/>
    </location>
</feature>
<name>A0A6A6S2V6_9PLEO</name>
<keyword evidence="7" id="KW-0482">Metalloprotease</keyword>
<evidence type="ECO:0000259" key="11">
    <source>
        <dbReference type="Pfam" id="PF05572"/>
    </source>
</evidence>
<accession>A0A6A6S2V6</accession>
<dbReference type="Pfam" id="PF05572">
    <property type="entry name" value="Peptidase_M43"/>
    <property type="match status" value="2"/>
</dbReference>
<feature type="domain" description="Peptidase M43 pregnancy-associated plasma-A" evidence="11">
    <location>
        <begin position="194"/>
        <end position="295"/>
    </location>
</feature>
<keyword evidence="6" id="KW-0862">Zinc</keyword>
<feature type="domain" description="Peptidase M43 pregnancy-associated plasma-A" evidence="11">
    <location>
        <begin position="482"/>
        <end position="575"/>
    </location>
</feature>
<evidence type="ECO:0000256" key="4">
    <source>
        <dbReference type="ARBA" id="ARBA00022729"/>
    </source>
</evidence>
<evidence type="ECO:0000256" key="6">
    <source>
        <dbReference type="ARBA" id="ARBA00022833"/>
    </source>
</evidence>
<evidence type="ECO:0000256" key="10">
    <source>
        <dbReference type="SAM" id="SignalP"/>
    </source>
</evidence>
<gene>
    <name evidence="12" type="ORF">P280DRAFT_507003</name>
</gene>
<evidence type="ECO:0000256" key="7">
    <source>
        <dbReference type="ARBA" id="ARBA00023049"/>
    </source>
</evidence>
<sequence length="1309" mass="146417">MKVLGILIALLGSSLAFTVPPWARSSTEDDLMQRISCPHPDTTFYETNQEIAKMEAEVQIAEFDPKTEKKSIDTWFHIIASDKNLEDGWIPEDMIHDQMEVLNNAFGPHGLGFVLKNTTWNVDNDSRSWTIKGQKGWDSKMQPTLYQGDYATLNLYIVKQLGGMTAGFCGMPMNQTGNHNMDGCVFVWSTLPPRGLGMVAVHEIGHWLGLGHVFNECTDCEPTCEHQRWPTEPDNVNATVPDIYSNLRPKDADYWGCIQTYTCDKNIPDPSHNYMNYIPEKCMDNFTPGQGIRMRYWWEVRRDVAKRDAELVKPPVFSTTPTSTSITPPIPSKTSNPPAPSTSASVCGFEPSDGFVKSNKRLQNKKSIMKASDPSEEIVIDVVFHNVAKSESAEDGYLQGEELFHKQTIVLNRKFSQTGIQFRTPGFTRRIDTLAVGAKKPVNGTYGTCSHPTENSNLDIDSDGCVMSYKMLPDLEEKGGIAAVHVIGHWLGLLHTAQQDTKTEKASCTSGHGDFLDDTPVHLQPKGDDVSNCDAQMNTCPNEQGMDPVKNYMNSMDTKCQSEFTPGQAARMRDWFATRKKVQAAREKEAQTSVSGVAPRSAEFIPIPQPESMLGDVNEVSVFILQMEGLEARMQELDRSIHSGVRKWGGSSGVGMKIITKIGTVLLLLVLRTNATVSPNRPPAKKPGSPSQPGINTTSTLESRIQYDKSCGIERPSKTAWDNGKSEEFGKWMDLQWHEYINGNHGTFVLYLKYKFAPKTPDSAFRCVDTGTCTLASCLNLDENKSAHDREMAYYAFEIISGIAYAYEITDQAVGEATGYFLGKMKTEVLKFTMALTIEKKAMERKKQEEVAIAAATAFALLATGFLGMAPELGAAGLLASSLGRILKPIPESAIKSIGQANNVATLVGSTFIGLSGLITKVRDNTDLSSDVTELASLSWNEVAHNAKNEINADLRDLMIGAKNSQGQDLLQIVKSGGEFLVPDPSMSMNFGNLIEKFYQAVLVNSLWMSYEQAYILDTNAKNGNCLKDARGPRENRVYLPERPDRCYWLYSIDKSEEYDRFRDDQALVHGPPGYRNFIDNANLYNLTKEDIVRSSLFIHENNLQGSIRPNISDIQRLIQSAKDAKTNLGSVPGAFTIPICRNPRGEAISSVWEEKGRNYPCKCGEAAWDEKPFNLGKDTTRKFLELTGFKYSEDWEDYCSDHNDCRGANSIDWNFKKEKGGPKIPKKLKHPFKKCEPKDHSIGSPSKDFKQDSRQRREVGEPLFKEWQVAQRKQLEQWAREFEERSMREDKERVEYLASLLKAREFVG</sequence>
<evidence type="ECO:0000256" key="2">
    <source>
        <dbReference type="ARBA" id="ARBA00022670"/>
    </source>
</evidence>
<feature type="chain" id="PRO_5025377449" description="Peptidase M43 pregnancy-associated plasma-A domain-containing protein" evidence="10">
    <location>
        <begin position="17"/>
        <end position="1309"/>
    </location>
</feature>
<keyword evidence="3" id="KW-0479">Metal-binding</keyword>
<keyword evidence="8" id="KW-1015">Disulfide bond</keyword>